<feature type="compositionally biased region" description="Basic and acidic residues" evidence="1">
    <location>
        <begin position="7"/>
        <end position="19"/>
    </location>
</feature>
<accession>A0ABZ1B6D1</accession>
<keyword evidence="3" id="KW-1185">Reference proteome</keyword>
<protein>
    <submittedName>
        <fullName evidence="2">Uncharacterized protein</fullName>
    </submittedName>
</protein>
<dbReference type="RefSeq" id="WP_324277686.1">
    <property type="nucleotide sequence ID" value="NZ_CP141261.1"/>
</dbReference>
<gene>
    <name evidence="2" type="ORF">U6N30_13590</name>
</gene>
<reference evidence="2 3" key="1">
    <citation type="submission" date="2023-12" db="EMBL/GenBank/DDBJ databases">
        <title>Blastococcus brunescens sp. nov., an actonobacterium isolated from sandstone collected in sahara desert.</title>
        <authorList>
            <person name="Gtari M."/>
            <person name="Ghodhbane F."/>
        </authorList>
    </citation>
    <scope>NUCLEOTIDE SEQUENCE [LARGE SCALE GENOMIC DNA]</scope>
    <source>
        <strain evidence="2 3">BMG 8361</strain>
    </source>
</reference>
<proteinExistence type="predicted"/>
<evidence type="ECO:0000313" key="3">
    <source>
        <dbReference type="Proteomes" id="UP001324287"/>
    </source>
</evidence>
<dbReference type="Proteomes" id="UP001324287">
    <property type="component" value="Chromosome"/>
</dbReference>
<evidence type="ECO:0000313" key="2">
    <source>
        <dbReference type="EMBL" id="WRL66372.1"/>
    </source>
</evidence>
<sequence length="137" mass="14826">MVAVRPRRQESTDMVEPRARTRGRPAVATVLVFAAVGLSACADEDDDARAPFREPAVPDIRGAEDLDDPYVGLLDAAFREDLEAYSGQEVTLLADVADVISPRAFTVTSPTATTWSRCPSSPPLTPGTSIRRPATRW</sequence>
<dbReference type="EMBL" id="CP141261">
    <property type="protein sequence ID" value="WRL66372.1"/>
    <property type="molecule type" value="Genomic_DNA"/>
</dbReference>
<name>A0ABZ1B6D1_9ACTN</name>
<evidence type="ECO:0000256" key="1">
    <source>
        <dbReference type="SAM" id="MobiDB-lite"/>
    </source>
</evidence>
<feature type="region of interest" description="Disordered" evidence="1">
    <location>
        <begin position="116"/>
        <end position="137"/>
    </location>
</feature>
<organism evidence="2 3">
    <name type="scientific">Blastococcus brunescens</name>
    <dbReference type="NCBI Taxonomy" id="1564165"/>
    <lineage>
        <taxon>Bacteria</taxon>
        <taxon>Bacillati</taxon>
        <taxon>Actinomycetota</taxon>
        <taxon>Actinomycetes</taxon>
        <taxon>Geodermatophilales</taxon>
        <taxon>Geodermatophilaceae</taxon>
        <taxon>Blastococcus</taxon>
    </lineage>
</organism>
<feature type="region of interest" description="Disordered" evidence="1">
    <location>
        <begin position="1"/>
        <end position="21"/>
    </location>
</feature>